<dbReference type="OrthoDB" id="9780932at2"/>
<sequence length="278" mass="30368">MRINHIRRGRGKPLLLIHGMGGSWRSWAPILKMLAAEREVIAMDLPGFGKSEPVAGEVTVTSLANATAAFIEAQDLEGVDVVGSSIGANVALELARRGGLVGAVIALAPAGFGRDRQRKVYQHVMGMSNGLIRLLRKAMPFLASKVISRSLLFRHLSVRPSQLQPSLVLDEARSMTASASFDEALKHLSRDDIQHGVPPHVFKHPLVLAWGRQDRLCPVSQAELALLYFPDARLHFFDKCGHHPHWDAPREVAKLTLTTTRTRSLVPLAAIAAERGGM</sequence>
<organism evidence="2 3">
    <name type="scientific">Roseimicrobium gellanilyticum</name>
    <dbReference type="NCBI Taxonomy" id="748857"/>
    <lineage>
        <taxon>Bacteria</taxon>
        <taxon>Pseudomonadati</taxon>
        <taxon>Verrucomicrobiota</taxon>
        <taxon>Verrucomicrobiia</taxon>
        <taxon>Verrucomicrobiales</taxon>
        <taxon>Verrucomicrobiaceae</taxon>
        <taxon>Roseimicrobium</taxon>
    </lineage>
</organism>
<dbReference type="RefSeq" id="WP_113958756.1">
    <property type="nucleotide sequence ID" value="NZ_QNRR01000004.1"/>
</dbReference>
<dbReference type="InterPro" id="IPR000073">
    <property type="entry name" value="AB_hydrolase_1"/>
</dbReference>
<dbReference type="InterPro" id="IPR050266">
    <property type="entry name" value="AB_hydrolase_sf"/>
</dbReference>
<dbReference type="PRINTS" id="PR00111">
    <property type="entry name" value="ABHYDROLASE"/>
</dbReference>
<dbReference type="PANTHER" id="PTHR43798:SF33">
    <property type="entry name" value="HYDROLASE, PUTATIVE (AFU_ORTHOLOGUE AFUA_2G14860)-RELATED"/>
    <property type="match status" value="1"/>
</dbReference>
<dbReference type="PANTHER" id="PTHR43798">
    <property type="entry name" value="MONOACYLGLYCEROL LIPASE"/>
    <property type="match status" value="1"/>
</dbReference>
<keyword evidence="3" id="KW-1185">Reference proteome</keyword>
<protein>
    <submittedName>
        <fullName evidence="2">Pimeloyl-ACP methyl ester carboxylesterase</fullName>
    </submittedName>
</protein>
<gene>
    <name evidence="2" type="ORF">DES53_104158</name>
</gene>
<evidence type="ECO:0000259" key="1">
    <source>
        <dbReference type="Pfam" id="PF12697"/>
    </source>
</evidence>
<dbReference type="InterPro" id="IPR029058">
    <property type="entry name" value="AB_hydrolase_fold"/>
</dbReference>
<proteinExistence type="predicted"/>
<evidence type="ECO:0000313" key="3">
    <source>
        <dbReference type="Proteomes" id="UP000253426"/>
    </source>
</evidence>
<dbReference type="AlphaFoldDB" id="A0A366HMH2"/>
<comment type="caution">
    <text evidence="2">The sequence shown here is derived from an EMBL/GenBank/DDBJ whole genome shotgun (WGS) entry which is preliminary data.</text>
</comment>
<reference evidence="2 3" key="1">
    <citation type="submission" date="2018-06" db="EMBL/GenBank/DDBJ databases">
        <title>Genomic Encyclopedia of Type Strains, Phase IV (KMG-IV): sequencing the most valuable type-strain genomes for metagenomic binning, comparative biology and taxonomic classification.</title>
        <authorList>
            <person name="Goeker M."/>
        </authorList>
    </citation>
    <scope>NUCLEOTIDE SEQUENCE [LARGE SCALE GENOMIC DNA]</scope>
    <source>
        <strain evidence="2 3">DSM 25532</strain>
    </source>
</reference>
<dbReference type="EMBL" id="QNRR01000004">
    <property type="protein sequence ID" value="RBP44339.1"/>
    <property type="molecule type" value="Genomic_DNA"/>
</dbReference>
<dbReference type="Pfam" id="PF12697">
    <property type="entry name" value="Abhydrolase_6"/>
    <property type="match status" value="1"/>
</dbReference>
<dbReference type="Gene3D" id="3.40.50.1820">
    <property type="entry name" value="alpha/beta hydrolase"/>
    <property type="match status" value="1"/>
</dbReference>
<accession>A0A366HMH2</accession>
<dbReference type="Proteomes" id="UP000253426">
    <property type="component" value="Unassembled WGS sequence"/>
</dbReference>
<feature type="domain" description="AB hydrolase-1" evidence="1">
    <location>
        <begin position="14"/>
        <end position="254"/>
    </location>
</feature>
<dbReference type="GO" id="GO:0016020">
    <property type="term" value="C:membrane"/>
    <property type="evidence" value="ECO:0007669"/>
    <property type="project" value="TreeGrafter"/>
</dbReference>
<evidence type="ECO:0000313" key="2">
    <source>
        <dbReference type="EMBL" id="RBP44339.1"/>
    </source>
</evidence>
<name>A0A366HMH2_9BACT</name>
<dbReference type="SUPFAM" id="SSF53474">
    <property type="entry name" value="alpha/beta-Hydrolases"/>
    <property type="match status" value="1"/>
</dbReference>